<dbReference type="PANTHER" id="PTHR43649">
    <property type="entry name" value="ARABINOSE-BINDING PROTEIN-RELATED"/>
    <property type="match status" value="1"/>
</dbReference>
<dbReference type="SUPFAM" id="SSF53850">
    <property type="entry name" value="Periplasmic binding protein-like II"/>
    <property type="match status" value="1"/>
</dbReference>
<name>A0A268F3V6_9BACL</name>
<dbReference type="PROSITE" id="PS51257">
    <property type="entry name" value="PROKAR_LIPOPROTEIN"/>
    <property type="match status" value="1"/>
</dbReference>
<keyword evidence="2" id="KW-0732">Signal</keyword>
<keyword evidence="10" id="KW-1185">Reference proteome</keyword>
<dbReference type="AlphaFoldDB" id="A0A268F3V6"/>
<evidence type="ECO:0000256" key="4">
    <source>
        <dbReference type="ARBA" id="ARBA00023139"/>
    </source>
</evidence>
<dbReference type="InterPro" id="IPR050490">
    <property type="entry name" value="Bact_solute-bd_prot1"/>
</dbReference>
<evidence type="ECO:0000313" key="10">
    <source>
        <dbReference type="Proteomes" id="UP000435177"/>
    </source>
</evidence>
<reference evidence="7 10" key="2">
    <citation type="submission" date="2019-11" db="EMBL/GenBank/DDBJ databases">
        <title>Draft genome sequences of five Paenibacillus species of dairy origin.</title>
        <authorList>
            <person name="Olajide A.M."/>
            <person name="Chen S."/>
            <person name="Lapointe G."/>
        </authorList>
    </citation>
    <scope>NUCLEOTIDE SEQUENCE [LARGE SCALE GENOMIC DNA]</scope>
    <source>
        <strain evidence="7 10">3CS1</strain>
    </source>
</reference>
<dbReference type="EMBL" id="NPBY01000006">
    <property type="protein sequence ID" value="PAD80043.1"/>
    <property type="molecule type" value="Genomic_DNA"/>
</dbReference>
<evidence type="ECO:0000256" key="2">
    <source>
        <dbReference type="ARBA" id="ARBA00022729"/>
    </source>
</evidence>
<keyword evidence="3" id="KW-0472">Membrane</keyword>
<dbReference type="OrthoDB" id="9787283at2"/>
<comment type="caution">
    <text evidence="8">The sequence shown here is derived from an EMBL/GenBank/DDBJ whole genome shotgun (WGS) entry which is preliminary data.</text>
</comment>
<gene>
    <name evidence="8" type="ORF">CHH67_01880</name>
    <name evidence="7" type="ORF">GNP94_01940</name>
</gene>
<dbReference type="PANTHER" id="PTHR43649:SF33">
    <property type="entry name" value="POLYGALACTURONAN_RHAMNOGALACTURONAN-BINDING PROTEIN YTCQ"/>
    <property type="match status" value="1"/>
</dbReference>
<dbReference type="Proteomes" id="UP000435177">
    <property type="component" value="Unassembled WGS sequence"/>
</dbReference>
<evidence type="ECO:0000256" key="6">
    <source>
        <dbReference type="SAM" id="MobiDB-lite"/>
    </source>
</evidence>
<proteinExistence type="predicted"/>
<evidence type="ECO:0000313" key="8">
    <source>
        <dbReference type="EMBL" id="PAD80043.1"/>
    </source>
</evidence>
<dbReference type="Gene3D" id="3.40.190.10">
    <property type="entry name" value="Periplasmic binding protein-like II"/>
    <property type="match status" value="2"/>
</dbReference>
<sequence length="583" mass="65297">MKEGMSMNRVSWKGKSLMTVLALLLVITGCSGEVQKEGSTAEEGGIDRESPVLTNPKDFKFDPPVTVSTGIRWSAQGENEFKEGETIQDNFHTRWMSDSMGINLTFDFVVPNLEDYQTKLRLMMAGNQKLPDVFTTKVEMANDLISAGKVQPLNDYIDQYLSDNLKAIYEKYPEVLYPVTRDGQIYGLPNMFAMDEGTVMWVREDWLNALGLEAPTTIDEMTEVLRAFTEDDPDGNGKDDTLGLAVSLKEGPYNWMSSADGLVGAFGNHMPSKYIWEYWNPDESGQLVYNGIQPGIKDFLAQMRDWMSNGYVDPEAGIKDAAKAGEIAASGEAGIIFGPPWMDGYPLGGVEGFKAYPLPAGPGGQQARAEKSMVRDYLVFNKDFNNVDAMMGYINKIYAASFGEEDPYFDEALRNGWMEGYDYVLHEGNVYRGNFDEHGIPSDKWPNPADANVTYDLTLPFMNGIIPFQSDSAFQKFLSDPDADPDNMAEISVSKAKPRMLEAGIVRVSQNDNVIVNYFNGPPTKTMVSKGELLIKLMTESYLKIIYGDEPVDYFDTFVEEWKKNGGDQMTEEVNEWYENVKQ</sequence>
<dbReference type="Pfam" id="PF01547">
    <property type="entry name" value="SBP_bac_1"/>
    <property type="match status" value="1"/>
</dbReference>
<dbReference type="Proteomes" id="UP000215596">
    <property type="component" value="Unassembled WGS sequence"/>
</dbReference>
<evidence type="ECO:0000313" key="7">
    <source>
        <dbReference type="EMBL" id="MUG64760.1"/>
    </source>
</evidence>
<keyword evidence="5" id="KW-0449">Lipoprotein</keyword>
<dbReference type="InterPro" id="IPR006059">
    <property type="entry name" value="SBP"/>
</dbReference>
<evidence type="ECO:0000256" key="5">
    <source>
        <dbReference type="ARBA" id="ARBA00023288"/>
    </source>
</evidence>
<keyword evidence="1" id="KW-1003">Cell membrane</keyword>
<feature type="region of interest" description="Disordered" evidence="6">
    <location>
        <begin position="36"/>
        <end position="57"/>
    </location>
</feature>
<keyword evidence="4" id="KW-0564">Palmitate</keyword>
<evidence type="ECO:0000256" key="3">
    <source>
        <dbReference type="ARBA" id="ARBA00023136"/>
    </source>
</evidence>
<accession>A0A268F3V6</accession>
<evidence type="ECO:0000256" key="1">
    <source>
        <dbReference type="ARBA" id="ARBA00022475"/>
    </source>
</evidence>
<evidence type="ECO:0000313" key="9">
    <source>
        <dbReference type="Proteomes" id="UP000215596"/>
    </source>
</evidence>
<reference evidence="8 9" key="1">
    <citation type="submission" date="2017-07" db="EMBL/GenBank/DDBJ databases">
        <title>Isolation and whole genome analysis of endospore-forming bacteria from heroin.</title>
        <authorList>
            <person name="Kalinowski J."/>
            <person name="Ahrens B."/>
            <person name="Al-Dilaimi A."/>
            <person name="Winkler A."/>
            <person name="Wibberg D."/>
            <person name="Schleenbecker U."/>
            <person name="Ruckert C."/>
            <person name="Wolfel R."/>
            <person name="Grass G."/>
        </authorList>
    </citation>
    <scope>NUCLEOTIDE SEQUENCE [LARGE SCALE GENOMIC DNA]</scope>
    <source>
        <strain evidence="8 9">7537-G1</strain>
    </source>
</reference>
<protein>
    <submittedName>
        <fullName evidence="7">Extracellular solute-binding protein</fullName>
    </submittedName>
</protein>
<organism evidence="8 9">
    <name type="scientific">Paenibacillus campinasensis</name>
    <dbReference type="NCBI Taxonomy" id="66347"/>
    <lineage>
        <taxon>Bacteria</taxon>
        <taxon>Bacillati</taxon>
        <taxon>Bacillota</taxon>
        <taxon>Bacilli</taxon>
        <taxon>Bacillales</taxon>
        <taxon>Paenibacillaceae</taxon>
        <taxon>Paenibacillus</taxon>
    </lineage>
</organism>
<dbReference type="EMBL" id="WOAA01000001">
    <property type="protein sequence ID" value="MUG64760.1"/>
    <property type="molecule type" value="Genomic_DNA"/>
</dbReference>